<dbReference type="InterPro" id="IPR036640">
    <property type="entry name" value="ABC1_TM_sf"/>
</dbReference>
<keyword evidence="3" id="KW-0813">Transport</keyword>
<dbReference type="InterPro" id="IPR056227">
    <property type="entry name" value="TMD0_ABC"/>
</dbReference>
<dbReference type="InterPro" id="IPR050173">
    <property type="entry name" value="ABC_transporter_C-like"/>
</dbReference>
<dbReference type="GO" id="GO:0010467">
    <property type="term" value="P:gene expression"/>
    <property type="evidence" value="ECO:0007669"/>
    <property type="project" value="Ensembl"/>
</dbReference>
<dbReference type="FunFam" id="3.40.50.300:FF:000074">
    <property type="entry name" value="Multidrug resistance-associated protein 5 isoform 1"/>
    <property type="match status" value="1"/>
</dbReference>
<dbReference type="Ensembl" id="ENSSHAT00000013872.2">
    <property type="protein sequence ID" value="ENSSHAP00000013758.2"/>
    <property type="gene ID" value="ENSSHAG00000011765.2"/>
</dbReference>
<evidence type="ECO:0000256" key="4">
    <source>
        <dbReference type="ARBA" id="ARBA00022475"/>
    </source>
</evidence>
<reference evidence="20" key="3">
    <citation type="submission" date="2025-09" db="UniProtKB">
        <authorList>
            <consortium name="Ensembl"/>
        </authorList>
    </citation>
    <scope>IDENTIFICATION</scope>
</reference>
<evidence type="ECO:0000256" key="17">
    <source>
        <dbReference type="SAM" id="Phobius"/>
    </source>
</evidence>
<evidence type="ECO:0000256" key="10">
    <source>
        <dbReference type="ARBA" id="ARBA00022989"/>
    </source>
</evidence>
<evidence type="ECO:0000256" key="6">
    <source>
        <dbReference type="ARBA" id="ARBA00022737"/>
    </source>
</evidence>
<dbReference type="GO" id="GO:0015431">
    <property type="term" value="F:ABC-type glutathione S-conjugate transporter activity"/>
    <property type="evidence" value="ECO:0007669"/>
    <property type="project" value="Ensembl"/>
</dbReference>
<keyword evidence="21" id="KW-1185">Reference proteome</keyword>
<dbReference type="CDD" id="cd03244">
    <property type="entry name" value="ABCC_MRP_domain2"/>
    <property type="match status" value="1"/>
</dbReference>
<feature type="transmembrane region" description="Helical" evidence="17">
    <location>
        <begin position="1214"/>
        <end position="1236"/>
    </location>
</feature>
<evidence type="ECO:0000313" key="21">
    <source>
        <dbReference type="Proteomes" id="UP000007648"/>
    </source>
</evidence>
<evidence type="ECO:0000256" key="3">
    <source>
        <dbReference type="ARBA" id="ARBA00022448"/>
    </source>
</evidence>
<dbReference type="CTD" id="1244"/>
<dbReference type="CDD" id="cd18595">
    <property type="entry name" value="ABC_6TM_MRP1_2_3_6_D1_like"/>
    <property type="match status" value="1"/>
</dbReference>
<dbReference type="InterPro" id="IPR017871">
    <property type="entry name" value="ABC_transporter-like_CS"/>
</dbReference>
<dbReference type="SMART" id="SM00382">
    <property type="entry name" value="AAA"/>
    <property type="match status" value="2"/>
</dbReference>
<dbReference type="OrthoDB" id="6500128at2759"/>
<dbReference type="CDD" id="cd03250">
    <property type="entry name" value="ABCC_MRP_domain1"/>
    <property type="match status" value="1"/>
</dbReference>
<dbReference type="RefSeq" id="XP_031812104.1">
    <property type="nucleotide sequence ID" value="XM_031956244.1"/>
</dbReference>
<feature type="transmembrane region" description="Helical" evidence="17">
    <location>
        <begin position="100"/>
        <end position="118"/>
    </location>
</feature>
<dbReference type="FunCoup" id="G3WEA3">
    <property type="interactions" value="111"/>
</dbReference>
<comment type="catalytic activity">
    <reaction evidence="15">
        <text>17beta-estradiol 17-O-(beta-D-glucuronate)(in) + ATP + H2O = 17beta-estradiol 17-O-(beta-D-glucuronate)(out) + ADP + phosphate + H(+)</text>
        <dbReference type="Rhea" id="RHEA:60128"/>
        <dbReference type="ChEBI" id="CHEBI:15377"/>
        <dbReference type="ChEBI" id="CHEBI:15378"/>
        <dbReference type="ChEBI" id="CHEBI:30616"/>
        <dbReference type="ChEBI" id="CHEBI:43474"/>
        <dbReference type="ChEBI" id="CHEBI:82961"/>
        <dbReference type="ChEBI" id="CHEBI:456216"/>
    </reaction>
    <physiologicalReaction direction="left-to-right" evidence="15">
        <dbReference type="Rhea" id="RHEA:60129"/>
    </physiologicalReaction>
</comment>
<dbReference type="InParanoid" id="G3WEA3"/>
<dbReference type="Gene3D" id="1.20.1560.10">
    <property type="entry name" value="ABC transporter type 1, transmembrane domain"/>
    <property type="match status" value="2"/>
</dbReference>
<dbReference type="GO" id="GO:0072718">
    <property type="term" value="P:response to cisplatin"/>
    <property type="evidence" value="ECO:0007669"/>
    <property type="project" value="Ensembl"/>
</dbReference>
<evidence type="ECO:0000256" key="16">
    <source>
        <dbReference type="SAM" id="MobiDB-lite"/>
    </source>
</evidence>
<dbReference type="PROSITE" id="PS00211">
    <property type="entry name" value="ABC_TRANSPORTER_1"/>
    <property type="match status" value="2"/>
</dbReference>
<evidence type="ECO:0000259" key="19">
    <source>
        <dbReference type="PROSITE" id="PS50929"/>
    </source>
</evidence>
<sequence>MLEEFCNSVFWNASFLDRPDADLPLCFEQTVLVWIPLGFLWLLAPWHLYCIYKSRTSKSSLTHLYLTKQVLVVLLLITSVIELALTIVESQEQPTPPPVQYTNPCLFIVTWVLVLVIHHCKRWCVNQDSWVLIMFWIFSLVCGVFQFQTFIRILLKGNNSNLAEFCLYFISYGIKLLTLIVSSISERTPETKASSNNPSATASFLSSITFSWFDSIIVKGYKHPLTLEDVWELNEDQKTQKLSNIFAKHMEKGIKKARKALQKRCQKRKSQEKSETQMNGPNISQSQDNLVLEDMKQKKKKKESITGTSQDFAKSWLIKTLFNTFRGVLMKSFFYKLVQDLLTFLSPQLLKLMISFANDSSSYIWKGYVWSSLFFVVALIQSFCLQWYFQYCFILGMDVRTTLMDSIYRKTLTISNKSRKQYTIGETVNLMAVDAQRFTDVANFIHLIWSCPLQIILSIVFLWLELGPSILAGLGLMILLIPINAVLATKSRKIQVENMKNKDKRLKLMNEILGGIKILKYFAWEPSFMEQIQGIRKKELKNLKSFSLLQSVVVFIFSLAPIMVSLITFTVYVLVDSNNVLDAQKAFTSITLFNILRFPLAMFPMLISSMLQVSVSTERLEKYLTGDDLDTSSIRWDVHSDKAVQFHKASFTWDRSIEPAIQNVTLDIKTGQLIAVVGTVGSGKSSLMASILGEMEPVHGHITLKGSIAYVPQQSWIQNGTMKDNILFGSPLDEERYYQVLEACALLTDLKILPAGDLTEIGEKGINLSGGQKQRISLARAVYNNSDIYILDDPLSAVDSHVGKHLFNKVIGPNGLLKDKTRILVTHGIHFLPQVDDIVVLVNGVIVEKGSYSDLLANKATFAKNLKLFAKKSSSEGEATVNESESENEDDLLPSVEEIPNEAVSITLKRENNFQRTLSRRSRSDSNRHRKSLRNSLKVGNMKPKQKENEEIVKGQKLIEKETVETGQVKFSVFLKYLNAMGWWFIIFILLAYMANSVAFMGSNFWLSEWTNDAQDYLNKTYPTSQRDLRIGIYGVLGFAQGFFVLLASFLSAYGSLHASQTLHLQLLYNILRAPMSFFDTTPTGRIVNRFANDISTVDDTIPASLRSWILCFLGIISTLVMISAVTPVFIIIIIPLAIIYIFVQRFYVATSRQLRRLDSVTKSPIYSHFSETVSGLSIIRAFEHQQRFQKHNESLIDINKKCVFSWIISNRWLAIRLELVGNLVVFFSALLGVIYKEDLRGDAVGLVLSNALNITQTLNWLVRMTSELETNIVAVERIDEYIKVKNEAPWITEKRPPDDWPSKGEIHFSNYQVRYRPELELTLHGITCHIESAEKVGVVGRTGAGKSSLTSCLFRILEAAGGQLTIDGLDIASIGLHDLRNKLTIIPQDPILFSGSLRMNLDPFNKYSDEEIWKALELAHLKPYVEGLPQGLGHEVSEAGDNFSVGQRQLLCLGRALLRKSKILIMDEATAAVDLETDNLIHTTIREEFSNCTVITIAHRLHTIMDCDRIIVLDSGKIIEYDSPEKLLQRSGPFYFMAKDAGIESLNTSL</sequence>
<feature type="transmembrane region" description="Helical" evidence="17">
    <location>
        <begin position="31"/>
        <end position="49"/>
    </location>
</feature>
<accession>G3WEA3</accession>
<dbReference type="GO" id="GO:0060416">
    <property type="term" value="P:response to growth hormone"/>
    <property type="evidence" value="ECO:0007669"/>
    <property type="project" value="Ensembl"/>
</dbReference>
<evidence type="ECO:0000256" key="2">
    <source>
        <dbReference type="ARBA" id="ARBA00009726"/>
    </source>
</evidence>
<dbReference type="Gene3D" id="3.40.50.300">
    <property type="entry name" value="P-loop containing nucleotide triphosphate hydrolases"/>
    <property type="match status" value="2"/>
</dbReference>
<reference evidence="20 21" key="1">
    <citation type="journal article" date="2011" name="Proc. Natl. Acad. Sci. U.S.A.">
        <title>Genetic diversity and population structure of the endangered marsupial Sarcophilus harrisii (Tasmanian devil).</title>
        <authorList>
            <person name="Miller W."/>
            <person name="Hayes V.M."/>
            <person name="Ratan A."/>
            <person name="Petersen D.C."/>
            <person name="Wittekindt N.E."/>
            <person name="Miller J."/>
            <person name="Walenz B."/>
            <person name="Knight J."/>
            <person name="Qi J."/>
            <person name="Zhao F."/>
            <person name="Wang Q."/>
            <person name="Bedoya-Reina O.C."/>
            <person name="Katiyar N."/>
            <person name="Tomsho L.P."/>
            <person name="Kasson L.M."/>
            <person name="Hardie R.A."/>
            <person name="Woodbridge P."/>
            <person name="Tindall E.A."/>
            <person name="Bertelsen M.F."/>
            <person name="Dixon D."/>
            <person name="Pyecroft S."/>
            <person name="Helgen K.M."/>
            <person name="Lesk A.M."/>
            <person name="Pringle T.H."/>
            <person name="Patterson N."/>
            <person name="Zhang Y."/>
            <person name="Kreiss A."/>
            <person name="Woods G.M."/>
            <person name="Jones M.E."/>
            <person name="Schuster S.C."/>
        </authorList>
    </citation>
    <scope>NUCLEOTIDE SEQUENCE [LARGE SCALE GENOMIC DNA]</scope>
</reference>
<dbReference type="GO" id="GO:0015127">
    <property type="term" value="F:bilirubin transmembrane transporter activity"/>
    <property type="evidence" value="ECO:0007669"/>
    <property type="project" value="Ensembl"/>
</dbReference>
<reference evidence="20" key="2">
    <citation type="submission" date="2025-08" db="UniProtKB">
        <authorList>
            <consortium name="Ensembl"/>
        </authorList>
    </citation>
    <scope>IDENTIFICATION</scope>
</reference>
<dbReference type="PROSITE" id="PS50929">
    <property type="entry name" value="ABC_TM1F"/>
    <property type="match status" value="2"/>
</dbReference>
<feature type="domain" description="ABC transmembrane type-1" evidence="19">
    <location>
        <begin position="987"/>
        <end position="1271"/>
    </location>
</feature>
<evidence type="ECO:0000256" key="13">
    <source>
        <dbReference type="ARBA" id="ARBA00034018"/>
    </source>
</evidence>
<dbReference type="GO" id="GO:0008559">
    <property type="term" value="F:ABC-type xenobiotic transporter activity"/>
    <property type="evidence" value="ECO:0007669"/>
    <property type="project" value="UniProtKB-EC"/>
</dbReference>
<dbReference type="GO" id="GO:0043491">
    <property type="term" value="P:phosphatidylinositol 3-kinase/protein kinase B signal transduction"/>
    <property type="evidence" value="ECO:0007669"/>
    <property type="project" value="Ensembl"/>
</dbReference>
<evidence type="ECO:0000256" key="12">
    <source>
        <dbReference type="ARBA" id="ARBA00023136"/>
    </source>
</evidence>
<evidence type="ECO:0000313" key="20">
    <source>
        <dbReference type="Ensembl" id="ENSSHAP00000013758.2"/>
    </source>
</evidence>
<evidence type="ECO:0000259" key="18">
    <source>
        <dbReference type="PROSITE" id="PS50893"/>
    </source>
</evidence>
<feature type="transmembrane region" description="Helical" evidence="17">
    <location>
        <begin position="595"/>
        <end position="615"/>
    </location>
</feature>
<dbReference type="FunFam" id="1.20.1560.10:FF:000001">
    <property type="entry name" value="ATP-binding cassette subfamily C member 1"/>
    <property type="match status" value="1"/>
</dbReference>
<dbReference type="GO" id="GO:0032868">
    <property type="term" value="P:response to insulin"/>
    <property type="evidence" value="ECO:0007669"/>
    <property type="project" value="Ensembl"/>
</dbReference>
<dbReference type="GO" id="GO:0019534">
    <property type="term" value="F:toxin transmembrane transporter activity"/>
    <property type="evidence" value="ECO:0007669"/>
    <property type="project" value="Ensembl"/>
</dbReference>
<comment type="subcellular location">
    <subcellularLocation>
        <location evidence="1">Cell membrane</location>
        <topology evidence="1">Multi-pass membrane protein</topology>
    </subcellularLocation>
</comment>
<evidence type="ECO:0000256" key="7">
    <source>
        <dbReference type="ARBA" id="ARBA00022741"/>
    </source>
</evidence>
<dbReference type="GO" id="GO:1901652">
    <property type="term" value="P:response to peptide"/>
    <property type="evidence" value="ECO:0007669"/>
    <property type="project" value="Ensembl"/>
</dbReference>
<protein>
    <submittedName>
        <fullName evidence="20">ATP binding cassette subfamily C member 2</fullName>
    </submittedName>
</protein>
<dbReference type="HOGENOM" id="CLU_000604_27_3_1"/>
<evidence type="ECO:0000256" key="8">
    <source>
        <dbReference type="ARBA" id="ARBA00022840"/>
    </source>
</evidence>
<dbReference type="GO" id="GO:0009410">
    <property type="term" value="P:response to xenobiotic stimulus"/>
    <property type="evidence" value="ECO:0007669"/>
    <property type="project" value="Ensembl"/>
</dbReference>
<dbReference type="GO" id="GO:0055007">
    <property type="term" value="P:cardiac muscle cell differentiation"/>
    <property type="evidence" value="ECO:0007669"/>
    <property type="project" value="Ensembl"/>
</dbReference>
<dbReference type="SUPFAM" id="SSF90123">
    <property type="entry name" value="ABC transporter transmembrane region"/>
    <property type="match status" value="2"/>
</dbReference>
<feature type="domain" description="ABC transporter" evidence="18">
    <location>
        <begin position="644"/>
        <end position="868"/>
    </location>
</feature>
<feature type="compositionally biased region" description="Polar residues" evidence="16">
    <location>
        <begin position="276"/>
        <end position="285"/>
    </location>
</feature>
<dbReference type="GO" id="GO:0006855">
    <property type="term" value="P:xenobiotic transmembrane transport"/>
    <property type="evidence" value="ECO:0007669"/>
    <property type="project" value="Ensembl"/>
</dbReference>
<keyword evidence="8" id="KW-0067">ATP-binding</keyword>
<feature type="domain" description="ABC transporter" evidence="18">
    <location>
        <begin position="1307"/>
        <end position="1541"/>
    </location>
</feature>
<keyword evidence="4" id="KW-1003">Cell membrane</keyword>
<dbReference type="GO" id="GO:0016071">
    <property type="term" value="P:mRNA metabolic process"/>
    <property type="evidence" value="ECO:0007669"/>
    <property type="project" value="Ensembl"/>
</dbReference>
<keyword evidence="6" id="KW-0677">Repeat</keyword>
<dbReference type="PANTHER" id="PTHR24223">
    <property type="entry name" value="ATP-BINDING CASSETTE SUB-FAMILY C"/>
    <property type="match status" value="1"/>
</dbReference>
<dbReference type="InterPro" id="IPR011527">
    <property type="entry name" value="ABC1_TM_dom"/>
</dbReference>
<feature type="transmembrane region" description="Helical" evidence="17">
    <location>
        <begin position="983"/>
        <end position="1007"/>
    </location>
</feature>
<dbReference type="GO" id="GO:0031982">
    <property type="term" value="C:vesicle"/>
    <property type="evidence" value="ECO:0007669"/>
    <property type="project" value="Ensembl"/>
</dbReference>
<evidence type="ECO:0000256" key="5">
    <source>
        <dbReference type="ARBA" id="ARBA00022692"/>
    </source>
</evidence>
<evidence type="ECO:0000256" key="11">
    <source>
        <dbReference type="ARBA" id="ARBA00023055"/>
    </source>
</evidence>
<dbReference type="GO" id="GO:0009986">
    <property type="term" value="C:cell surface"/>
    <property type="evidence" value="ECO:0007669"/>
    <property type="project" value="Ensembl"/>
</dbReference>
<dbReference type="GO" id="GO:0046581">
    <property type="term" value="C:intercellular canaliculus"/>
    <property type="evidence" value="ECO:0007669"/>
    <property type="project" value="Ensembl"/>
</dbReference>
<dbReference type="Pfam" id="PF24357">
    <property type="entry name" value="TMD0_ABC"/>
    <property type="match status" value="1"/>
</dbReference>
<feature type="region of interest" description="Disordered" evidence="16">
    <location>
        <begin position="264"/>
        <end position="285"/>
    </location>
</feature>
<evidence type="ECO:0000256" key="14">
    <source>
        <dbReference type="ARBA" id="ARBA00047523"/>
    </source>
</evidence>
<feature type="transmembrane region" description="Helical" evidence="17">
    <location>
        <begin position="546"/>
        <end position="575"/>
    </location>
</feature>
<feature type="region of interest" description="Disordered" evidence="16">
    <location>
        <begin position="874"/>
        <end position="894"/>
    </location>
</feature>
<keyword evidence="5 17" id="KW-0812">Transmembrane</keyword>
<dbReference type="GO" id="GO:0015694">
    <property type="term" value="P:mercury ion transport"/>
    <property type="evidence" value="ECO:0007669"/>
    <property type="project" value="Ensembl"/>
</dbReference>
<dbReference type="GO" id="GO:0005524">
    <property type="term" value="F:ATP binding"/>
    <property type="evidence" value="ECO:0007669"/>
    <property type="project" value="UniProtKB-KW"/>
</dbReference>
<proteinExistence type="inferred from homology"/>
<dbReference type="GO" id="GO:0016887">
    <property type="term" value="F:ATP hydrolysis activity"/>
    <property type="evidence" value="ECO:0007669"/>
    <property type="project" value="InterPro"/>
</dbReference>
<dbReference type="PANTHER" id="PTHR24223:SF176">
    <property type="entry name" value="ATP-BINDING CASSETTE SUB-FAMILY C MEMBER 2"/>
    <property type="match status" value="1"/>
</dbReference>
<dbReference type="FunFam" id="3.40.50.300:FF:000293">
    <property type="entry name" value="ATP binding cassette subfamily C member 1"/>
    <property type="match status" value="1"/>
</dbReference>
<dbReference type="InterPro" id="IPR003439">
    <property type="entry name" value="ABC_transporter-like_ATP-bd"/>
</dbReference>
<dbReference type="Pfam" id="PF00664">
    <property type="entry name" value="ABC_membrane"/>
    <property type="match status" value="2"/>
</dbReference>
<feature type="transmembrane region" description="Helical" evidence="17">
    <location>
        <begin position="470"/>
        <end position="489"/>
    </location>
</feature>
<feature type="transmembrane region" description="Helical" evidence="17">
    <location>
        <begin position="1106"/>
        <end position="1123"/>
    </location>
</feature>
<gene>
    <name evidence="20" type="primary">ABCC2</name>
</gene>
<feature type="transmembrane region" description="Helical" evidence="17">
    <location>
        <begin position="368"/>
        <end position="389"/>
    </location>
</feature>
<comment type="catalytic activity">
    <reaction evidence="13">
        <text>ATP + H2O + xenobioticSide 1 = ADP + phosphate + xenobioticSide 2.</text>
        <dbReference type="EC" id="7.6.2.2"/>
    </reaction>
</comment>
<evidence type="ECO:0000256" key="9">
    <source>
        <dbReference type="ARBA" id="ARBA00022967"/>
    </source>
</evidence>
<dbReference type="GeneID" id="100925041"/>
<evidence type="ECO:0000256" key="15">
    <source>
        <dbReference type="ARBA" id="ARBA00047576"/>
    </source>
</evidence>
<organism evidence="20 21">
    <name type="scientific">Sarcophilus harrisii</name>
    <name type="common">Tasmanian devil</name>
    <name type="synonym">Sarcophilus laniarius</name>
    <dbReference type="NCBI Taxonomy" id="9305"/>
    <lineage>
        <taxon>Eukaryota</taxon>
        <taxon>Metazoa</taxon>
        <taxon>Chordata</taxon>
        <taxon>Craniata</taxon>
        <taxon>Vertebrata</taxon>
        <taxon>Euteleostomi</taxon>
        <taxon>Mammalia</taxon>
        <taxon>Metatheria</taxon>
        <taxon>Dasyuromorphia</taxon>
        <taxon>Dasyuridae</taxon>
        <taxon>Sarcophilus</taxon>
    </lineage>
</organism>
<dbReference type="InterPro" id="IPR005292">
    <property type="entry name" value="MRP"/>
</dbReference>
<dbReference type="SUPFAM" id="SSF52540">
    <property type="entry name" value="P-loop containing nucleoside triphosphate hydrolases"/>
    <property type="match status" value="2"/>
</dbReference>
<feature type="transmembrane region" description="Helical" evidence="17">
    <location>
        <begin position="1031"/>
        <end position="1054"/>
    </location>
</feature>
<feature type="transmembrane region" description="Helical" evidence="17">
    <location>
        <begin position="130"/>
        <end position="155"/>
    </location>
</feature>
<dbReference type="GO" id="GO:0015779">
    <property type="term" value="P:glucuronoside transport"/>
    <property type="evidence" value="ECO:0007669"/>
    <property type="project" value="Ensembl"/>
</dbReference>
<dbReference type="GO" id="GO:0072014">
    <property type="term" value="P:proximal tubule development"/>
    <property type="evidence" value="ECO:0007669"/>
    <property type="project" value="Ensembl"/>
</dbReference>
<dbReference type="GO" id="GO:0015721">
    <property type="term" value="P:bile acid and bile salt transport"/>
    <property type="evidence" value="ECO:0007669"/>
    <property type="project" value="Ensembl"/>
</dbReference>
<dbReference type="InterPro" id="IPR003593">
    <property type="entry name" value="AAA+_ATPase"/>
</dbReference>
<keyword evidence="12 17" id="KW-0472">Membrane</keyword>
<keyword evidence="11" id="KW-0445">Lipid transport</keyword>
<keyword evidence="10 17" id="KW-1133">Transmembrane helix</keyword>
<dbReference type="GO" id="GO:0016324">
    <property type="term" value="C:apical plasma membrane"/>
    <property type="evidence" value="ECO:0007669"/>
    <property type="project" value="Ensembl"/>
</dbReference>
<dbReference type="GO" id="GO:1990961">
    <property type="term" value="P:xenobiotic detoxification by transmembrane export across the plasma membrane"/>
    <property type="evidence" value="ECO:0007669"/>
    <property type="project" value="Ensembl"/>
</dbReference>
<comment type="similarity">
    <text evidence="2">Belongs to the ABC transporter superfamily. ABCC family. Conjugate transporter (TC 3.A.1.208) subfamily.</text>
</comment>
<dbReference type="KEGG" id="shr:100925041"/>
<feature type="transmembrane region" description="Helical" evidence="17">
    <location>
        <begin position="167"/>
        <end position="185"/>
    </location>
</feature>
<dbReference type="CDD" id="cd18603">
    <property type="entry name" value="ABC_6TM_MRP1_2_3_6_D2_like"/>
    <property type="match status" value="1"/>
</dbReference>
<feature type="transmembrane region" description="Helical" evidence="17">
    <location>
        <begin position="444"/>
        <end position="464"/>
    </location>
</feature>
<dbReference type="PROSITE" id="PS50893">
    <property type="entry name" value="ABC_TRANSPORTER_2"/>
    <property type="match status" value="2"/>
</dbReference>
<dbReference type="GO" id="GO:0071716">
    <property type="term" value="P:leukotriene transport"/>
    <property type="evidence" value="ECO:0007669"/>
    <property type="project" value="Ensembl"/>
</dbReference>
<comment type="catalytic activity">
    <reaction evidence="14">
        <text>leukotriene C4(in) + ATP + H2O = leukotriene C4(out) + ADP + phosphate + H(+)</text>
        <dbReference type="Rhea" id="RHEA:38963"/>
        <dbReference type="ChEBI" id="CHEBI:15377"/>
        <dbReference type="ChEBI" id="CHEBI:15378"/>
        <dbReference type="ChEBI" id="CHEBI:30616"/>
        <dbReference type="ChEBI" id="CHEBI:43474"/>
        <dbReference type="ChEBI" id="CHEBI:57973"/>
        <dbReference type="ChEBI" id="CHEBI:456216"/>
    </reaction>
    <physiologicalReaction direction="left-to-right" evidence="14">
        <dbReference type="Rhea" id="RHEA:38964"/>
    </physiologicalReaction>
</comment>
<dbReference type="GO" id="GO:0006749">
    <property type="term" value="P:glutathione metabolic process"/>
    <property type="evidence" value="ECO:0007669"/>
    <property type="project" value="Ensembl"/>
</dbReference>
<dbReference type="GO" id="GO:0042167">
    <property type="term" value="P:heme catabolic process"/>
    <property type="evidence" value="ECO:0007669"/>
    <property type="project" value="Ensembl"/>
</dbReference>
<feature type="transmembrane region" description="Helical" evidence="17">
    <location>
        <begin position="70"/>
        <end position="88"/>
    </location>
</feature>
<name>G3WEA3_SARHA</name>
<dbReference type="Proteomes" id="UP000007648">
    <property type="component" value="Unassembled WGS sequence"/>
</dbReference>
<dbReference type="GeneTree" id="ENSGT00940000161741"/>
<dbReference type="NCBIfam" id="TIGR00957">
    <property type="entry name" value="MRP_assoc_pro"/>
    <property type="match status" value="1"/>
</dbReference>
<feature type="region of interest" description="Disordered" evidence="16">
    <location>
        <begin position="917"/>
        <end position="946"/>
    </location>
</feature>
<dbReference type="InterPro" id="IPR027417">
    <property type="entry name" value="P-loop_NTPase"/>
</dbReference>
<dbReference type="GO" id="GO:0034635">
    <property type="term" value="P:glutathione transport"/>
    <property type="evidence" value="ECO:0007669"/>
    <property type="project" value="Ensembl"/>
</dbReference>
<keyword evidence="7" id="KW-0547">Nucleotide-binding</keyword>
<dbReference type="Pfam" id="PF00005">
    <property type="entry name" value="ABC_tran"/>
    <property type="match status" value="2"/>
</dbReference>
<feature type="domain" description="ABC transmembrane type-1" evidence="19">
    <location>
        <begin position="332"/>
        <end position="612"/>
    </location>
</feature>
<evidence type="ECO:0000256" key="1">
    <source>
        <dbReference type="ARBA" id="ARBA00004651"/>
    </source>
</evidence>
<keyword evidence="9" id="KW-1278">Translocase</keyword>
<dbReference type="FunFam" id="1.20.1560.10:FF:000007">
    <property type="entry name" value="ATP-binding cassette subfamily C member 1"/>
    <property type="match status" value="1"/>
</dbReference>
<dbReference type="GO" id="GO:1904567">
    <property type="term" value="P:response to wortmannin"/>
    <property type="evidence" value="ECO:0007669"/>
    <property type="project" value="Ensembl"/>
</dbReference>